<proteinExistence type="predicted"/>
<reference evidence="2" key="1">
    <citation type="submission" date="2007-05" db="EMBL/GenBank/DDBJ databases">
        <title>Complete sequence of Thermotoga petrophila RKU-1.</title>
        <authorList>
            <consortium name="US DOE Joint Genome Institute"/>
            <person name="Copeland A."/>
            <person name="Lucas S."/>
            <person name="Lapidus A."/>
            <person name="Barry K."/>
            <person name="Glavina del Rio T."/>
            <person name="Dalin E."/>
            <person name="Tice H."/>
            <person name="Pitluck S."/>
            <person name="Sims D."/>
            <person name="Brettin T."/>
            <person name="Bruce D."/>
            <person name="Detter J.C."/>
            <person name="Han C."/>
            <person name="Tapia R."/>
            <person name="Schmutz J."/>
            <person name="Larimer F."/>
            <person name="Land M."/>
            <person name="Hauser L."/>
            <person name="Kyrpides N."/>
            <person name="Mikhailova N."/>
            <person name="Nelson K."/>
            <person name="Gogarten J.P."/>
            <person name="Noll K."/>
            <person name="Richardson P."/>
        </authorList>
    </citation>
    <scope>NUCLEOTIDE SEQUENCE [LARGE SCALE GENOMIC DNA]</scope>
    <source>
        <strain evidence="2">ATCC BAA-488 / DSM 13995 / JCM 10881 / RKU-1</strain>
    </source>
</reference>
<organism evidence="1 2">
    <name type="scientific">Thermotoga petrophila (strain ATCC BAA-488 / DSM 13995 / JCM 10881 / RKU-1)</name>
    <dbReference type="NCBI Taxonomy" id="390874"/>
    <lineage>
        <taxon>Bacteria</taxon>
        <taxon>Thermotogati</taxon>
        <taxon>Thermotogota</taxon>
        <taxon>Thermotogae</taxon>
        <taxon>Thermotogales</taxon>
        <taxon>Thermotogaceae</taxon>
        <taxon>Thermotoga</taxon>
    </lineage>
</organism>
<name>A5IK79_THEP1</name>
<dbReference type="Proteomes" id="UP000006558">
    <property type="component" value="Chromosome"/>
</dbReference>
<dbReference type="HOGENOM" id="CLU_220646_0_0_0"/>
<dbReference type="EMBL" id="CP000702">
    <property type="protein sequence ID" value="ABQ46602.1"/>
    <property type="molecule type" value="Genomic_DNA"/>
</dbReference>
<evidence type="ECO:0000313" key="2">
    <source>
        <dbReference type="Proteomes" id="UP000006558"/>
    </source>
</evidence>
<sequence>MRVILKKEVRKMLVLIPVDVLISIHNEKIKQPQKK</sequence>
<evidence type="ECO:0000313" key="1">
    <source>
        <dbReference type="EMBL" id="ABQ46602.1"/>
    </source>
</evidence>
<reference evidence="1 2" key="2">
    <citation type="journal article" date="2009" name="Proc. Natl. Acad. Sci. U.S.A.">
        <title>On the chimeric nature, thermophilic origin, and phylogenetic placement of the Thermotogales.</title>
        <authorList>
            <person name="Zhaxybayeva O."/>
            <person name="Swithers K.S."/>
            <person name="Lapierre P."/>
            <person name="Fournier G.P."/>
            <person name="Bickhart D.M."/>
            <person name="DeBoy R.T."/>
            <person name="Nelson K.E."/>
            <person name="Nesbo C.L."/>
            <person name="Doolittle W.F."/>
            <person name="Gogarten J.P."/>
            <person name="Noll K.M."/>
        </authorList>
    </citation>
    <scope>NUCLEOTIDE SEQUENCE [LARGE SCALE GENOMIC DNA]</scope>
    <source>
        <strain evidence="2">ATCC BAA-488 / DSM 13995 / JCM 10881 / RKU-1</strain>
    </source>
</reference>
<dbReference type="AlphaFoldDB" id="A5IK79"/>
<dbReference type="KEGG" id="tpt:Tpet_0581"/>
<protein>
    <submittedName>
        <fullName evidence="1">Uncharacterized protein</fullName>
    </submittedName>
</protein>
<dbReference type="STRING" id="390874.Tpet_0581"/>
<accession>A5IK79</accession>
<gene>
    <name evidence="1" type="ordered locus">Tpet_0581</name>
</gene>